<evidence type="ECO:0000256" key="7">
    <source>
        <dbReference type="ARBA" id="ARBA00022691"/>
    </source>
</evidence>
<comment type="caution">
    <text evidence="12">The sequence shown here is derived from an EMBL/GenBank/DDBJ whole genome shotgun (WGS) entry which is preliminary data.</text>
</comment>
<dbReference type="InterPro" id="IPR010264">
    <property type="entry name" value="Self-incomp_S1"/>
</dbReference>
<gene>
    <name evidence="12" type="ORF">HID58_008210</name>
</gene>
<evidence type="ECO:0000256" key="6">
    <source>
        <dbReference type="ARBA" id="ARBA00022679"/>
    </source>
</evidence>
<evidence type="ECO:0000256" key="5">
    <source>
        <dbReference type="ARBA" id="ARBA00022603"/>
    </source>
</evidence>
<dbReference type="SUPFAM" id="SSF53335">
    <property type="entry name" value="S-adenosyl-L-methionine-dependent methyltransferases"/>
    <property type="match status" value="1"/>
</dbReference>
<evidence type="ECO:0000256" key="11">
    <source>
        <dbReference type="SAM" id="MobiDB-lite"/>
    </source>
</evidence>
<proteinExistence type="inferred from homology"/>
<sequence length="1113" mass="127752">MSSISVRDFANTVVKNWAEVPIRKGKGKAASVKKRRTRNKIFSSLPRNMLKSSKRHIPFDSNSVENVTLMKALAHRNKIIELSGVEFQKLKINLRKVQENNMHLAQANTHMLAELNTNRDRLKLLQHELGCKNVLLGVRKKTQLEAKPPCTHHPSKHKGVDMNQKYTKRKRTSRIKGDIEKGVVSQGANQNVGNTINKKFVLDAANPVKASVRSKRQCLRRTSARFAVQETEQTETLIVMDNAKETKEIARLSLRRRSARLRPEEAEPCKSFHVRGEVRKTTKRRRVSSRQQSSMFDFQEPEVTETLNADDAGFVETYRFSLFFTTLIDSIVLAKPTCVFRNLVSEGSSSEAVEEPSESRHDTKNTNGKRRVSTRMQSTKGKSQTASDTNGAIKDIVTECDLLPSTASQGDLERESKNKSRAEEAEGIMRRTSVARRPSRHAAEKVQSYREVSLKHTIGGEIKLVLVNELHNKVLAIRCKSKNDNLGDHDLRVGQSKRFEFSDNVWKTTLFWCNMWQAPSYRVHQRFDAYRSKWKRHLDPTYFWIAREDGVYFREDELYDDEKIVKIGEAYEFTLGDNKIGTARYSCKMDRVLIFNINKCLWHMKIRGGKARESLLEKINMDSIKIHPDHSFLETENESSSGDEERSSKYSFVSALCMSGGEGANSYSTNSLLQRRALAKAKPVLVKNIKELMMDLNFPKYIKVADLGCSSGQNTFLAMSEIINTINVFCQKWNQNPPEIDCCLNDLPNNDFNTTFKLIHSFKEKNFTSKVPYFVSGVPGSFYSRLFPRKSLHLVHSSYGLHWLSKVPEGLEKNKMSVYITASSPLSAYKAYLKQFQRDFTTFLKLRSEEMVSNGRMVLTFIGRNNMDNPLHRDCCHFWTLLSKSLHDLVIEGLVSASMVDSFYMPFYDPSKEEVKEIVGKEGSFEIKDLEAHEYDLGHCNQDQSKRSKSGQNEAVYIRAVSEPLLVAHFGNAIINRLFGKFAHHVSQHAGCRNKTTIVDEKETLVLTNELNNKILAIHCKSKDDDLGDHYLAVGQSQEYKFRDNLWHTTLFWCHMGQGPDYKIQQVFEAYRSTWSKYVGYTYWIGREDGIYFRQDPHGLPLVKRYDWNLTAY</sequence>
<keyword evidence="13" id="KW-1185">Reference proteome</keyword>
<comment type="subcellular location">
    <subcellularLocation>
        <location evidence="1">Secreted</location>
    </subcellularLocation>
</comment>
<dbReference type="Pfam" id="PF03492">
    <property type="entry name" value="Methyltransf_7"/>
    <property type="match status" value="1"/>
</dbReference>
<evidence type="ECO:0000256" key="10">
    <source>
        <dbReference type="ARBA" id="ARBA00022842"/>
    </source>
</evidence>
<keyword evidence="7" id="KW-0949">S-adenosyl-L-methionine</keyword>
<evidence type="ECO:0000256" key="4">
    <source>
        <dbReference type="ARBA" id="ARBA00022525"/>
    </source>
</evidence>
<dbReference type="PANTHER" id="PTHR31009">
    <property type="entry name" value="S-ADENOSYL-L-METHIONINE:CARBOXYL METHYLTRANSFERASE FAMILY PROTEIN"/>
    <property type="match status" value="1"/>
</dbReference>
<keyword evidence="3" id="KW-0713">Self-incompatibility</keyword>
<organism evidence="12 13">
    <name type="scientific">Brassica napus</name>
    <name type="common">Rape</name>
    <dbReference type="NCBI Taxonomy" id="3708"/>
    <lineage>
        <taxon>Eukaryota</taxon>
        <taxon>Viridiplantae</taxon>
        <taxon>Streptophyta</taxon>
        <taxon>Embryophyta</taxon>
        <taxon>Tracheophyta</taxon>
        <taxon>Spermatophyta</taxon>
        <taxon>Magnoliopsida</taxon>
        <taxon>eudicotyledons</taxon>
        <taxon>Gunneridae</taxon>
        <taxon>Pentapetalae</taxon>
        <taxon>rosids</taxon>
        <taxon>malvids</taxon>
        <taxon>Brassicales</taxon>
        <taxon>Brassicaceae</taxon>
        <taxon>Brassiceae</taxon>
        <taxon>Brassica</taxon>
    </lineage>
</organism>
<accession>A0ABQ8DP68</accession>
<keyword evidence="4" id="KW-0964">Secreted</keyword>
<dbReference type="InterPro" id="IPR005299">
    <property type="entry name" value="MeTrfase_7"/>
</dbReference>
<feature type="region of interest" description="Disordered" evidence="11">
    <location>
        <begin position="346"/>
        <end position="390"/>
    </location>
</feature>
<evidence type="ECO:0000256" key="9">
    <source>
        <dbReference type="ARBA" id="ARBA00022729"/>
    </source>
</evidence>
<dbReference type="Gene3D" id="3.40.50.150">
    <property type="entry name" value="Vaccinia Virus protein VP39"/>
    <property type="match status" value="1"/>
</dbReference>
<dbReference type="EMBL" id="JAGKQM010000003">
    <property type="protein sequence ID" value="KAH0931093.1"/>
    <property type="molecule type" value="Genomic_DNA"/>
</dbReference>
<protein>
    <submittedName>
        <fullName evidence="12">Uncharacterized protein</fullName>
    </submittedName>
</protein>
<dbReference type="Gene3D" id="1.10.1200.270">
    <property type="entry name" value="Methyltransferase, alpha-helical capping domain"/>
    <property type="match status" value="1"/>
</dbReference>
<evidence type="ECO:0000313" key="13">
    <source>
        <dbReference type="Proteomes" id="UP000824890"/>
    </source>
</evidence>
<evidence type="ECO:0000256" key="8">
    <source>
        <dbReference type="ARBA" id="ARBA00022723"/>
    </source>
</evidence>
<keyword evidence="8" id="KW-0479">Metal-binding</keyword>
<dbReference type="InterPro" id="IPR042086">
    <property type="entry name" value="MeTrfase_capping"/>
</dbReference>
<dbReference type="Proteomes" id="UP000824890">
    <property type="component" value="Unassembled WGS sequence"/>
</dbReference>
<feature type="compositionally biased region" description="Basic and acidic residues" evidence="11">
    <location>
        <begin position="411"/>
        <end position="429"/>
    </location>
</feature>
<evidence type="ECO:0000256" key="1">
    <source>
        <dbReference type="ARBA" id="ARBA00004613"/>
    </source>
</evidence>
<reference evidence="12 13" key="1">
    <citation type="submission" date="2021-05" db="EMBL/GenBank/DDBJ databases">
        <title>Genome Assembly of Synthetic Allotetraploid Brassica napus Reveals Homoeologous Exchanges between Subgenomes.</title>
        <authorList>
            <person name="Davis J.T."/>
        </authorList>
    </citation>
    <scope>NUCLEOTIDE SEQUENCE [LARGE SCALE GENOMIC DNA]</scope>
    <source>
        <strain evidence="13">cv. Da-Ae</strain>
        <tissue evidence="12">Seedling</tissue>
    </source>
</reference>
<feature type="region of interest" description="Disordered" evidence="11">
    <location>
        <begin position="407"/>
        <end position="439"/>
    </location>
</feature>
<evidence type="ECO:0000256" key="3">
    <source>
        <dbReference type="ARBA" id="ARBA00022471"/>
    </source>
</evidence>
<keyword evidence="9" id="KW-0732">Signal</keyword>
<evidence type="ECO:0000313" key="12">
    <source>
        <dbReference type="EMBL" id="KAH0931093.1"/>
    </source>
</evidence>
<dbReference type="Pfam" id="PF05938">
    <property type="entry name" value="Self-incomp_S1"/>
    <property type="match status" value="2"/>
</dbReference>
<dbReference type="InterPro" id="IPR029063">
    <property type="entry name" value="SAM-dependent_MTases_sf"/>
</dbReference>
<comment type="similarity">
    <text evidence="2">Belongs to the plant self-incompatibility (S1) protein family.</text>
</comment>
<keyword evidence="6" id="KW-0808">Transferase</keyword>
<keyword evidence="10" id="KW-0460">Magnesium</keyword>
<name>A0ABQ8DP68_BRANA</name>
<evidence type="ECO:0000256" key="2">
    <source>
        <dbReference type="ARBA" id="ARBA00005581"/>
    </source>
</evidence>
<feature type="compositionally biased region" description="Polar residues" evidence="11">
    <location>
        <begin position="374"/>
        <end position="390"/>
    </location>
</feature>
<keyword evidence="5" id="KW-0489">Methyltransferase</keyword>